<dbReference type="Proteomes" id="UP000321514">
    <property type="component" value="Unassembled WGS sequence"/>
</dbReference>
<accession>A0A511SZT2</accession>
<feature type="compositionally biased region" description="Basic and acidic residues" evidence="1">
    <location>
        <begin position="11"/>
        <end position="22"/>
    </location>
</feature>
<evidence type="ECO:0000313" key="2">
    <source>
        <dbReference type="EMBL" id="GEN06823.1"/>
    </source>
</evidence>
<comment type="caution">
    <text evidence="2">The sequence shown here is derived from an EMBL/GenBank/DDBJ whole genome shotgun (WGS) entry which is preliminary data.</text>
</comment>
<dbReference type="AlphaFoldDB" id="A0A511SZT2"/>
<evidence type="ECO:0000256" key="1">
    <source>
        <dbReference type="SAM" id="MobiDB-lite"/>
    </source>
</evidence>
<feature type="region of interest" description="Disordered" evidence="1">
    <location>
        <begin position="1"/>
        <end position="34"/>
    </location>
</feature>
<organism evidence="2 3">
    <name type="scientific">Myxococcus fulvus</name>
    <dbReference type="NCBI Taxonomy" id="33"/>
    <lineage>
        <taxon>Bacteria</taxon>
        <taxon>Pseudomonadati</taxon>
        <taxon>Myxococcota</taxon>
        <taxon>Myxococcia</taxon>
        <taxon>Myxococcales</taxon>
        <taxon>Cystobacterineae</taxon>
        <taxon>Myxococcaceae</taxon>
        <taxon>Myxococcus</taxon>
    </lineage>
</organism>
<dbReference type="EMBL" id="BJXR01000017">
    <property type="protein sequence ID" value="GEN06823.1"/>
    <property type="molecule type" value="Genomic_DNA"/>
</dbReference>
<name>A0A511SZT2_MYXFU</name>
<feature type="compositionally biased region" description="Polar residues" evidence="1">
    <location>
        <begin position="1"/>
        <end position="10"/>
    </location>
</feature>
<sequence length="93" mass="9495">MYPAQITTGQNHREDSPHRAPVDEASAGDTGLHDTVGLVDMVDGVDSSPPTRPLPKPAPQPLRNAASFSYATASGAIGALSLAWCACAVSPGP</sequence>
<protein>
    <submittedName>
        <fullName evidence="2">Uncharacterized protein</fullName>
    </submittedName>
</protein>
<evidence type="ECO:0000313" key="3">
    <source>
        <dbReference type="Proteomes" id="UP000321514"/>
    </source>
</evidence>
<gene>
    <name evidence="2" type="ORF">MFU01_18600</name>
</gene>
<proteinExistence type="predicted"/>
<reference evidence="2 3" key="1">
    <citation type="submission" date="2019-07" db="EMBL/GenBank/DDBJ databases">
        <title>Whole genome shotgun sequence of Myxococcus fulvus NBRC 100333.</title>
        <authorList>
            <person name="Hosoyama A."/>
            <person name="Uohara A."/>
            <person name="Ohji S."/>
            <person name="Ichikawa N."/>
        </authorList>
    </citation>
    <scope>NUCLEOTIDE SEQUENCE [LARGE SCALE GENOMIC DNA]</scope>
    <source>
        <strain evidence="2 3">NBRC 100333</strain>
    </source>
</reference>